<dbReference type="PANTHER" id="PTHR34580:SF1">
    <property type="entry name" value="PROTEIN PAFC"/>
    <property type="match status" value="1"/>
</dbReference>
<evidence type="ECO:0000256" key="1">
    <source>
        <dbReference type="ARBA" id="ARBA00023015"/>
    </source>
</evidence>
<organism evidence="4 5">
    <name type="scientific">Paenibacillus aquistagni</name>
    <dbReference type="NCBI Taxonomy" id="1852522"/>
    <lineage>
        <taxon>Bacteria</taxon>
        <taxon>Bacillati</taxon>
        <taxon>Bacillota</taxon>
        <taxon>Bacilli</taxon>
        <taxon>Bacillales</taxon>
        <taxon>Paenibacillaceae</taxon>
        <taxon>Paenibacillus</taxon>
    </lineage>
</organism>
<evidence type="ECO:0000259" key="3">
    <source>
        <dbReference type="PROSITE" id="PS51000"/>
    </source>
</evidence>
<evidence type="ECO:0000313" key="5">
    <source>
        <dbReference type="Proteomes" id="UP000193834"/>
    </source>
</evidence>
<keyword evidence="5" id="KW-1185">Reference proteome</keyword>
<dbReference type="InterPro" id="IPR001034">
    <property type="entry name" value="DeoR_HTH"/>
</dbReference>
<dbReference type="GO" id="GO:0003677">
    <property type="term" value="F:DNA binding"/>
    <property type="evidence" value="ECO:0007669"/>
    <property type="project" value="UniProtKB-KW"/>
</dbReference>
<dbReference type="SUPFAM" id="SSF46785">
    <property type="entry name" value="Winged helix' DNA-binding domain"/>
    <property type="match status" value="1"/>
</dbReference>
<dbReference type="PANTHER" id="PTHR34580">
    <property type="match status" value="1"/>
</dbReference>
<dbReference type="PIRSF" id="PIRSF016838">
    <property type="entry name" value="PafC"/>
    <property type="match status" value="1"/>
</dbReference>
<dbReference type="STRING" id="1852522.SAMN06295960_0278"/>
<dbReference type="InterPro" id="IPR036388">
    <property type="entry name" value="WH-like_DNA-bd_sf"/>
</dbReference>
<dbReference type="InterPro" id="IPR036390">
    <property type="entry name" value="WH_DNA-bd_sf"/>
</dbReference>
<name>A0A1X7IAA7_9BACL</name>
<dbReference type="Pfam" id="PF08279">
    <property type="entry name" value="HTH_11"/>
    <property type="match status" value="1"/>
</dbReference>
<keyword evidence="2" id="KW-0804">Transcription</keyword>
<dbReference type="PROSITE" id="PS52050">
    <property type="entry name" value="WYL"/>
    <property type="match status" value="1"/>
</dbReference>
<dbReference type="InterPro" id="IPR013196">
    <property type="entry name" value="HTH_11"/>
</dbReference>
<dbReference type="InterPro" id="IPR057727">
    <property type="entry name" value="WCX_dom"/>
</dbReference>
<evidence type="ECO:0000256" key="2">
    <source>
        <dbReference type="ARBA" id="ARBA00023163"/>
    </source>
</evidence>
<dbReference type="AlphaFoldDB" id="A0A1X7IAA7"/>
<gene>
    <name evidence="4" type="ORF">SAMN06295960_0278</name>
</gene>
<dbReference type="InterPro" id="IPR051534">
    <property type="entry name" value="CBASS_pafABC_assoc_protein"/>
</dbReference>
<dbReference type="PROSITE" id="PS51000">
    <property type="entry name" value="HTH_DEOR_2"/>
    <property type="match status" value="1"/>
</dbReference>
<evidence type="ECO:0000313" key="4">
    <source>
        <dbReference type="EMBL" id="SMG11614.1"/>
    </source>
</evidence>
<sequence length="301" mass="35201">MMQVHRMFEIIYLLMHKKTLTAKELADQFEVSPRTIYRDIDTLCEAGIPIYTTKGKGGGIRLVDSYILNKSILSEKEQEEILSSLYGLHAVSGDTEQVLSKLSGLFNKTSPSWIEVDLSQWGADDSGKYQLLRTAILQQRVIVFDYYNSYGQFSRRRVEPLQLWFKHKTWYLRAYCTDKEAVRLFKLTRMKRLEQLEDIFEECPLLRTDGLLPDPPSRQTPSIQLVLRIDASQAYRVFDEFEEEQITKEQDGSWLVTVEYPEDEWVYGYLMSYGPYAEVLAPAYIRDILKERLQLAANRYL</sequence>
<keyword evidence="4" id="KW-0238">DNA-binding</keyword>
<dbReference type="Proteomes" id="UP000193834">
    <property type="component" value="Unassembled WGS sequence"/>
</dbReference>
<feature type="domain" description="HTH deoR-type" evidence="3">
    <location>
        <begin position="3"/>
        <end position="61"/>
    </location>
</feature>
<dbReference type="InterPro" id="IPR028349">
    <property type="entry name" value="PafC-like"/>
</dbReference>
<reference evidence="4 5" key="1">
    <citation type="submission" date="2017-04" db="EMBL/GenBank/DDBJ databases">
        <authorList>
            <person name="Afonso C.L."/>
            <person name="Miller P.J."/>
            <person name="Scott M.A."/>
            <person name="Spackman E."/>
            <person name="Goraichik I."/>
            <person name="Dimitrov K.M."/>
            <person name="Suarez D.L."/>
            <person name="Swayne D.E."/>
        </authorList>
    </citation>
    <scope>NUCLEOTIDE SEQUENCE [LARGE SCALE GENOMIC DNA]</scope>
    <source>
        <strain evidence="4 5">11</strain>
    </source>
</reference>
<proteinExistence type="predicted"/>
<dbReference type="GO" id="GO:0003700">
    <property type="term" value="F:DNA-binding transcription factor activity"/>
    <property type="evidence" value="ECO:0007669"/>
    <property type="project" value="InterPro"/>
</dbReference>
<dbReference type="Pfam" id="PF13280">
    <property type="entry name" value="WYL"/>
    <property type="match status" value="1"/>
</dbReference>
<dbReference type="EMBL" id="FXAZ01000001">
    <property type="protein sequence ID" value="SMG11614.1"/>
    <property type="molecule type" value="Genomic_DNA"/>
</dbReference>
<keyword evidence="1" id="KW-0805">Transcription regulation</keyword>
<accession>A0A1X7IAA7</accession>
<dbReference type="InterPro" id="IPR026881">
    <property type="entry name" value="WYL_dom"/>
</dbReference>
<dbReference type="Pfam" id="PF25583">
    <property type="entry name" value="WCX"/>
    <property type="match status" value="1"/>
</dbReference>
<dbReference type="RefSeq" id="WP_244903261.1">
    <property type="nucleotide sequence ID" value="NZ_FXAZ01000001.1"/>
</dbReference>
<dbReference type="Gene3D" id="1.10.10.10">
    <property type="entry name" value="Winged helix-like DNA-binding domain superfamily/Winged helix DNA-binding domain"/>
    <property type="match status" value="1"/>
</dbReference>
<protein>
    <submittedName>
        <fullName evidence="4">Predicted DNA-binding transcriptional regulator YafY, contains an HTH and WYL domains</fullName>
    </submittedName>
</protein>